<evidence type="ECO:0000256" key="1">
    <source>
        <dbReference type="PIRSR" id="PIRSR607822-1"/>
    </source>
</evidence>
<feature type="binding site" evidence="1">
    <location>
        <position position="314"/>
    </location>
    <ligand>
        <name>Zn(2+)</name>
        <dbReference type="ChEBI" id="CHEBI:29105"/>
    </ligand>
</feature>
<organism evidence="2 3">
    <name type="scientific">Aquimarina mytili</name>
    <dbReference type="NCBI Taxonomy" id="874423"/>
    <lineage>
        <taxon>Bacteria</taxon>
        <taxon>Pseudomonadati</taxon>
        <taxon>Bacteroidota</taxon>
        <taxon>Flavobacteriia</taxon>
        <taxon>Flavobacteriales</taxon>
        <taxon>Flavobacteriaceae</taxon>
        <taxon>Aquimarina</taxon>
    </lineage>
</organism>
<keyword evidence="1" id="KW-0479">Metal-binding</keyword>
<proteinExistence type="predicted"/>
<keyword evidence="1" id="KW-0862">Zinc</keyword>
<feature type="binding site" evidence="1">
    <location>
        <position position="315"/>
    </location>
    <ligand>
        <name>Zn(2+)</name>
        <dbReference type="ChEBI" id="CHEBI:29105"/>
    </ligand>
</feature>
<dbReference type="SUPFAM" id="SSF158745">
    <property type="entry name" value="LanC-like"/>
    <property type="match status" value="1"/>
</dbReference>
<dbReference type="Pfam" id="PF05147">
    <property type="entry name" value="LANC_like"/>
    <property type="match status" value="1"/>
</dbReference>
<dbReference type="RefSeq" id="WP_201923230.1">
    <property type="nucleotide sequence ID" value="NZ_BAABAX010000002.1"/>
</dbReference>
<dbReference type="GO" id="GO:0005886">
    <property type="term" value="C:plasma membrane"/>
    <property type="evidence" value="ECO:0007669"/>
    <property type="project" value="TreeGrafter"/>
</dbReference>
<dbReference type="PRINTS" id="PR01955">
    <property type="entry name" value="LANCFRANKIA"/>
</dbReference>
<dbReference type="PANTHER" id="PTHR12736:SF7">
    <property type="entry name" value="LANC-LIKE PROTEIN 3"/>
    <property type="match status" value="1"/>
</dbReference>
<dbReference type="InterPro" id="IPR007822">
    <property type="entry name" value="LANC-like"/>
</dbReference>
<keyword evidence="3" id="KW-1185">Reference proteome</keyword>
<dbReference type="Gene3D" id="1.50.10.20">
    <property type="match status" value="1"/>
</dbReference>
<sequence length="405" mass="46083">MHLAYTEELEKQLVTIHSILRDHYAENSEVGVLSGISGISLFHFYYSKYLETDVHFDTGIEVLSESVHRINNGYNFPTYCTGIAGAGWVFDHLVEEDFVDLDTDELLSDLDEYLYGIMMSNIKEGNYDFLHGAIGYGYYFLKRYRNTKSDVLKERYVEYLLSLVSVLEQISENDKEGIKWPQVVHKKTEAQEYNFGLSHGISGIINFLSRLHQYEEFKNAVETLLKGGTAYLVRFENPDSTAFSLFPNNVTDTTRGVDSRLAWCYGDLGIGLSLRLAAKALKDDELYQTSIRVLKHATQRKTIEQSLVKDAGLCHGSYGNAQIFGRLYRETNDEVFKEAATHWIEQGLAMATFEDGYAGYKAWQGKENEWKNETNFLTGVAGIGLAILFYLSDVEVTWDECLMIG</sequence>
<feature type="binding site" evidence="1">
    <location>
        <position position="264"/>
    </location>
    <ligand>
        <name>Zn(2+)</name>
        <dbReference type="ChEBI" id="CHEBI:29105"/>
    </ligand>
</feature>
<dbReference type="SMART" id="SM01260">
    <property type="entry name" value="LANC_like"/>
    <property type="match status" value="1"/>
</dbReference>
<reference evidence="2" key="1">
    <citation type="submission" date="2021-01" db="EMBL/GenBank/DDBJ databases">
        <authorList>
            <person name="Zhong Y.L."/>
        </authorList>
    </citation>
    <scope>NUCLEOTIDE SEQUENCE</scope>
    <source>
        <strain evidence="2">KCTC 23302</strain>
    </source>
</reference>
<comment type="caution">
    <text evidence="2">The sequence shown here is derived from an EMBL/GenBank/DDBJ whole genome shotgun (WGS) entry which is preliminary data.</text>
</comment>
<name>A0A936ZTG5_9FLAO</name>
<evidence type="ECO:0000313" key="3">
    <source>
        <dbReference type="Proteomes" id="UP000651057"/>
    </source>
</evidence>
<dbReference type="AlphaFoldDB" id="A0A936ZTG5"/>
<protein>
    <submittedName>
        <fullName evidence="2">Lanthionine synthetase C family protein</fullName>
    </submittedName>
</protein>
<dbReference type="CDD" id="cd04793">
    <property type="entry name" value="LanC"/>
    <property type="match status" value="1"/>
</dbReference>
<dbReference type="PRINTS" id="PR01950">
    <property type="entry name" value="LANCSUPER"/>
</dbReference>
<dbReference type="Proteomes" id="UP000651057">
    <property type="component" value="Unassembled WGS sequence"/>
</dbReference>
<dbReference type="PANTHER" id="PTHR12736">
    <property type="entry name" value="LANC-LIKE PROTEIN"/>
    <property type="match status" value="1"/>
</dbReference>
<dbReference type="GO" id="GO:0046872">
    <property type="term" value="F:metal ion binding"/>
    <property type="evidence" value="ECO:0007669"/>
    <property type="project" value="UniProtKB-KW"/>
</dbReference>
<evidence type="ECO:0000313" key="2">
    <source>
        <dbReference type="EMBL" id="MBL0685274.1"/>
    </source>
</evidence>
<accession>A0A936ZTG5</accession>
<dbReference type="InterPro" id="IPR033889">
    <property type="entry name" value="LanC"/>
</dbReference>
<dbReference type="GO" id="GO:0031179">
    <property type="term" value="P:peptide modification"/>
    <property type="evidence" value="ECO:0007669"/>
    <property type="project" value="InterPro"/>
</dbReference>
<dbReference type="EMBL" id="JAERQJ010000008">
    <property type="protein sequence ID" value="MBL0685274.1"/>
    <property type="molecule type" value="Genomic_DNA"/>
</dbReference>
<gene>
    <name evidence="2" type="ORF">JJQ60_17200</name>
</gene>